<accession>A0A5C6BRR0</accession>
<proteinExistence type="predicted"/>
<dbReference type="EMBL" id="SJPP01000001">
    <property type="protein sequence ID" value="TWU14635.1"/>
    <property type="molecule type" value="Genomic_DNA"/>
</dbReference>
<evidence type="ECO:0000313" key="3">
    <source>
        <dbReference type="Proteomes" id="UP000320735"/>
    </source>
</evidence>
<dbReference type="AlphaFoldDB" id="A0A5C6BRR0"/>
<sequence length="60" mass="6266">MAKKIVIVSLAASGLVGAIALVDLITGFPFGKFSAVMDICMIIGAAVVLYMAYDTIDEVK</sequence>
<organism evidence="2 3">
    <name type="scientific">Symmachiella macrocystis</name>
    <dbReference type="NCBI Taxonomy" id="2527985"/>
    <lineage>
        <taxon>Bacteria</taxon>
        <taxon>Pseudomonadati</taxon>
        <taxon>Planctomycetota</taxon>
        <taxon>Planctomycetia</taxon>
        <taxon>Planctomycetales</taxon>
        <taxon>Planctomycetaceae</taxon>
        <taxon>Symmachiella</taxon>
    </lineage>
</organism>
<gene>
    <name evidence="2" type="ORF">CA54_35040</name>
</gene>
<comment type="caution">
    <text evidence="2">The sequence shown here is derived from an EMBL/GenBank/DDBJ whole genome shotgun (WGS) entry which is preliminary data.</text>
</comment>
<feature type="transmembrane region" description="Helical" evidence="1">
    <location>
        <begin position="30"/>
        <end position="53"/>
    </location>
</feature>
<evidence type="ECO:0000256" key="1">
    <source>
        <dbReference type="SAM" id="Phobius"/>
    </source>
</evidence>
<keyword evidence="3" id="KW-1185">Reference proteome</keyword>
<dbReference type="OrthoDB" id="289744at2"/>
<name>A0A5C6BRR0_9PLAN</name>
<keyword evidence="1" id="KW-1133">Transmembrane helix</keyword>
<keyword evidence="1" id="KW-0812">Transmembrane</keyword>
<dbReference type="RefSeq" id="WP_146371920.1">
    <property type="nucleotide sequence ID" value="NZ_SJPP01000001.1"/>
</dbReference>
<keyword evidence="1" id="KW-0472">Membrane</keyword>
<reference evidence="2 3" key="1">
    <citation type="submission" date="2019-02" db="EMBL/GenBank/DDBJ databases">
        <title>Deep-cultivation of Planctomycetes and their phenomic and genomic characterization uncovers novel biology.</title>
        <authorList>
            <person name="Wiegand S."/>
            <person name="Jogler M."/>
            <person name="Boedeker C."/>
            <person name="Pinto D."/>
            <person name="Vollmers J."/>
            <person name="Rivas-Marin E."/>
            <person name="Kohn T."/>
            <person name="Peeters S.H."/>
            <person name="Heuer A."/>
            <person name="Rast P."/>
            <person name="Oberbeckmann S."/>
            <person name="Bunk B."/>
            <person name="Jeske O."/>
            <person name="Meyerdierks A."/>
            <person name="Storesund J.E."/>
            <person name="Kallscheuer N."/>
            <person name="Luecker S."/>
            <person name="Lage O.M."/>
            <person name="Pohl T."/>
            <person name="Merkel B.J."/>
            <person name="Hornburger P."/>
            <person name="Mueller R.-W."/>
            <person name="Bruemmer F."/>
            <person name="Labrenz M."/>
            <person name="Spormann A.M."/>
            <person name="Op Den Camp H."/>
            <person name="Overmann J."/>
            <person name="Amann R."/>
            <person name="Jetten M.S.M."/>
            <person name="Mascher T."/>
            <person name="Medema M.H."/>
            <person name="Devos D.P."/>
            <person name="Kaster A.-K."/>
            <person name="Ovreas L."/>
            <person name="Rohde M."/>
            <person name="Galperin M.Y."/>
            <person name="Jogler C."/>
        </authorList>
    </citation>
    <scope>NUCLEOTIDE SEQUENCE [LARGE SCALE GENOMIC DNA]</scope>
    <source>
        <strain evidence="2 3">CA54</strain>
    </source>
</reference>
<dbReference type="Proteomes" id="UP000320735">
    <property type="component" value="Unassembled WGS sequence"/>
</dbReference>
<protein>
    <submittedName>
        <fullName evidence="2">Uncharacterized protein</fullName>
    </submittedName>
</protein>
<evidence type="ECO:0000313" key="2">
    <source>
        <dbReference type="EMBL" id="TWU14635.1"/>
    </source>
</evidence>